<dbReference type="Proteomes" id="UP001367508">
    <property type="component" value="Unassembled WGS sequence"/>
</dbReference>
<keyword evidence="2" id="KW-1185">Reference proteome</keyword>
<organism evidence="1 2">
    <name type="scientific">Canavalia gladiata</name>
    <name type="common">Sword bean</name>
    <name type="synonym">Dolichos gladiatus</name>
    <dbReference type="NCBI Taxonomy" id="3824"/>
    <lineage>
        <taxon>Eukaryota</taxon>
        <taxon>Viridiplantae</taxon>
        <taxon>Streptophyta</taxon>
        <taxon>Embryophyta</taxon>
        <taxon>Tracheophyta</taxon>
        <taxon>Spermatophyta</taxon>
        <taxon>Magnoliopsida</taxon>
        <taxon>eudicotyledons</taxon>
        <taxon>Gunneridae</taxon>
        <taxon>Pentapetalae</taxon>
        <taxon>rosids</taxon>
        <taxon>fabids</taxon>
        <taxon>Fabales</taxon>
        <taxon>Fabaceae</taxon>
        <taxon>Papilionoideae</taxon>
        <taxon>50 kb inversion clade</taxon>
        <taxon>NPAAA clade</taxon>
        <taxon>indigoferoid/millettioid clade</taxon>
        <taxon>Phaseoleae</taxon>
        <taxon>Canavalia</taxon>
    </lineage>
</organism>
<gene>
    <name evidence="1" type="ORF">VNO77_23633</name>
</gene>
<name>A0AAN9QC07_CANGL</name>
<proteinExistence type="predicted"/>
<dbReference type="AlphaFoldDB" id="A0AAN9QC07"/>
<accession>A0AAN9QC07</accession>
<dbReference type="EMBL" id="JAYMYQ010000005">
    <property type="protein sequence ID" value="KAK7329464.1"/>
    <property type="molecule type" value="Genomic_DNA"/>
</dbReference>
<sequence length="135" mass="14974">MVLCRKATFLQTTGEVLAASPLAVVADDSHPTNIMVAPLKPENVEPHKTPNLVNIQQRKVTGEIALLLILEFEVIPVQNSEVAFGGPYDMIFSKYMATSTRAMLQDIKGPHVHQINPNISDYECWLLGQASNFWV</sequence>
<protein>
    <submittedName>
        <fullName evidence="1">Uncharacterized protein</fullName>
    </submittedName>
</protein>
<reference evidence="1 2" key="1">
    <citation type="submission" date="2024-01" db="EMBL/GenBank/DDBJ databases">
        <title>The genomes of 5 underutilized Papilionoideae crops provide insights into root nodulation and disease resistanc.</title>
        <authorList>
            <person name="Jiang F."/>
        </authorList>
    </citation>
    <scope>NUCLEOTIDE SEQUENCE [LARGE SCALE GENOMIC DNA]</scope>
    <source>
        <strain evidence="1">LVBAO_FW01</strain>
        <tissue evidence="1">Leaves</tissue>
    </source>
</reference>
<evidence type="ECO:0000313" key="1">
    <source>
        <dbReference type="EMBL" id="KAK7329464.1"/>
    </source>
</evidence>
<comment type="caution">
    <text evidence="1">The sequence shown here is derived from an EMBL/GenBank/DDBJ whole genome shotgun (WGS) entry which is preliminary data.</text>
</comment>
<evidence type="ECO:0000313" key="2">
    <source>
        <dbReference type="Proteomes" id="UP001367508"/>
    </source>
</evidence>